<gene>
    <name evidence="1" type="ORF">H8S64_16045</name>
</gene>
<dbReference type="Proteomes" id="UP000646484">
    <property type="component" value="Unassembled WGS sequence"/>
</dbReference>
<keyword evidence="2" id="KW-1185">Reference proteome</keyword>
<dbReference type="RefSeq" id="WP_186977410.1">
    <property type="nucleotide sequence ID" value="NZ_JACOOH010000007.1"/>
</dbReference>
<evidence type="ECO:0000313" key="2">
    <source>
        <dbReference type="Proteomes" id="UP000646484"/>
    </source>
</evidence>
<proteinExistence type="predicted"/>
<accession>A0ABR7D3T5</accession>
<sequence>MTTKYNTDWIMKTAQELFEMMIKFNTHFTMERAINIATQRAQELNAALQDTTCKIDEHGNITRSYDFGNIQSLNSIYGRHSYCGD</sequence>
<protein>
    <submittedName>
        <fullName evidence="1">Uncharacterized protein</fullName>
    </submittedName>
</protein>
<comment type="caution">
    <text evidence="1">The sequence shown here is derived from an EMBL/GenBank/DDBJ whole genome shotgun (WGS) entry which is preliminary data.</text>
</comment>
<name>A0ABR7D3T5_9BACT</name>
<dbReference type="EMBL" id="JACOOH010000007">
    <property type="protein sequence ID" value="MBC5622607.1"/>
    <property type="molecule type" value="Genomic_DNA"/>
</dbReference>
<evidence type="ECO:0000313" key="1">
    <source>
        <dbReference type="EMBL" id="MBC5622607.1"/>
    </source>
</evidence>
<reference evidence="1 2" key="1">
    <citation type="submission" date="2020-08" db="EMBL/GenBank/DDBJ databases">
        <title>Genome public.</title>
        <authorList>
            <person name="Liu C."/>
            <person name="Sun Q."/>
        </authorList>
    </citation>
    <scope>NUCLEOTIDE SEQUENCE [LARGE SCALE GENOMIC DNA]</scope>
    <source>
        <strain evidence="1 2">NSJ-56</strain>
    </source>
</reference>
<organism evidence="1 2">
    <name type="scientific">Butyricimonas hominis</name>
    <dbReference type="NCBI Taxonomy" id="2763032"/>
    <lineage>
        <taxon>Bacteria</taxon>
        <taxon>Pseudomonadati</taxon>
        <taxon>Bacteroidota</taxon>
        <taxon>Bacteroidia</taxon>
        <taxon>Bacteroidales</taxon>
        <taxon>Odoribacteraceae</taxon>
        <taxon>Butyricimonas</taxon>
    </lineage>
</organism>